<proteinExistence type="predicted"/>
<evidence type="ECO:0000313" key="1">
    <source>
        <dbReference type="EMBL" id="JAI06342.1"/>
    </source>
</evidence>
<accession>A0A0E9XVC1</accession>
<reference evidence="1" key="2">
    <citation type="journal article" date="2015" name="Fish Shellfish Immunol.">
        <title>Early steps in the European eel (Anguilla anguilla)-Vibrio vulnificus interaction in the gills: Role of the RtxA13 toxin.</title>
        <authorList>
            <person name="Callol A."/>
            <person name="Pajuelo D."/>
            <person name="Ebbesson L."/>
            <person name="Teles M."/>
            <person name="MacKenzie S."/>
            <person name="Amaro C."/>
        </authorList>
    </citation>
    <scope>NUCLEOTIDE SEQUENCE</scope>
</reference>
<protein>
    <submittedName>
        <fullName evidence="1">Uncharacterized protein</fullName>
    </submittedName>
</protein>
<sequence>MLKLKLYTVSVNMLTQINNTVSMNDWTQLNLALSV</sequence>
<reference evidence="1" key="1">
    <citation type="submission" date="2014-11" db="EMBL/GenBank/DDBJ databases">
        <authorList>
            <person name="Amaro Gonzalez C."/>
        </authorList>
    </citation>
    <scope>NUCLEOTIDE SEQUENCE</scope>
</reference>
<organism evidence="1">
    <name type="scientific">Anguilla anguilla</name>
    <name type="common">European freshwater eel</name>
    <name type="synonym">Muraena anguilla</name>
    <dbReference type="NCBI Taxonomy" id="7936"/>
    <lineage>
        <taxon>Eukaryota</taxon>
        <taxon>Metazoa</taxon>
        <taxon>Chordata</taxon>
        <taxon>Craniata</taxon>
        <taxon>Vertebrata</taxon>
        <taxon>Euteleostomi</taxon>
        <taxon>Actinopterygii</taxon>
        <taxon>Neopterygii</taxon>
        <taxon>Teleostei</taxon>
        <taxon>Anguilliformes</taxon>
        <taxon>Anguillidae</taxon>
        <taxon>Anguilla</taxon>
    </lineage>
</organism>
<name>A0A0E9XVC1_ANGAN</name>
<dbReference type="EMBL" id="GBXM01002236">
    <property type="protein sequence ID" value="JAI06342.1"/>
    <property type="molecule type" value="Transcribed_RNA"/>
</dbReference>
<dbReference type="AlphaFoldDB" id="A0A0E9XVC1"/>